<dbReference type="Gene3D" id="3.40.50.300">
    <property type="entry name" value="P-loop containing nucleotide triphosphate hydrolases"/>
    <property type="match status" value="1"/>
</dbReference>
<keyword evidence="2" id="KW-1185">Reference proteome</keyword>
<protein>
    <recommendedName>
        <fullName evidence="3">Thymidylate kinase-like domain-containing protein</fullName>
    </recommendedName>
</protein>
<dbReference type="RefSeq" id="WP_249477306.1">
    <property type="nucleotide sequence ID" value="NZ_CP097218.1"/>
</dbReference>
<proteinExistence type="predicted"/>
<organism evidence="1 2">
    <name type="scientific">Brachybacterium kimchii</name>
    <dbReference type="NCBI Taxonomy" id="2942909"/>
    <lineage>
        <taxon>Bacteria</taxon>
        <taxon>Bacillati</taxon>
        <taxon>Actinomycetota</taxon>
        <taxon>Actinomycetes</taxon>
        <taxon>Micrococcales</taxon>
        <taxon>Dermabacteraceae</taxon>
        <taxon>Brachybacterium</taxon>
    </lineage>
</organism>
<reference evidence="1" key="1">
    <citation type="submission" date="2022-05" db="EMBL/GenBank/DDBJ databases">
        <title>Genomic analysis of Brachybacterium sp. CBA3104.</title>
        <authorList>
            <person name="Roh S.W."/>
            <person name="Kim Y.B."/>
            <person name="Kim Y."/>
        </authorList>
    </citation>
    <scope>NUCLEOTIDE SEQUENCE</scope>
    <source>
        <strain evidence="1">CBA3104</strain>
    </source>
</reference>
<sequence>MWALGAPKDEADRQTRLGNQNLVALAQNCAQAGFTPIIDWIVPDADQLAQFADGLSPLPLWLIVLDPGDAACRARNQRREDSFTFEGYDDLVGGMRRAFGTSGWWIDSSGQTAEETLQLILDRALPGGGSVREMLEPM</sequence>
<name>A0ABY4N345_9MICO</name>
<dbReference type="EMBL" id="CP097218">
    <property type="protein sequence ID" value="UQN28271.1"/>
    <property type="molecule type" value="Genomic_DNA"/>
</dbReference>
<dbReference type="Proteomes" id="UP001055868">
    <property type="component" value="Chromosome"/>
</dbReference>
<evidence type="ECO:0000313" key="1">
    <source>
        <dbReference type="EMBL" id="UQN28271.1"/>
    </source>
</evidence>
<gene>
    <name evidence="1" type="ORF">M4486_11485</name>
</gene>
<accession>A0ABY4N345</accession>
<dbReference type="InterPro" id="IPR027417">
    <property type="entry name" value="P-loop_NTPase"/>
</dbReference>
<evidence type="ECO:0008006" key="3">
    <source>
        <dbReference type="Google" id="ProtNLM"/>
    </source>
</evidence>
<evidence type="ECO:0000313" key="2">
    <source>
        <dbReference type="Proteomes" id="UP001055868"/>
    </source>
</evidence>
<dbReference type="SUPFAM" id="SSF52540">
    <property type="entry name" value="P-loop containing nucleoside triphosphate hydrolases"/>
    <property type="match status" value="1"/>
</dbReference>